<dbReference type="EMBL" id="JAYMGO010000014">
    <property type="protein sequence ID" value="KAL1262246.1"/>
    <property type="molecule type" value="Genomic_DNA"/>
</dbReference>
<reference evidence="10 11" key="1">
    <citation type="submission" date="2023-09" db="EMBL/GenBank/DDBJ databases">
        <authorList>
            <person name="Wang M."/>
        </authorList>
    </citation>
    <scope>NUCLEOTIDE SEQUENCE [LARGE SCALE GENOMIC DNA]</scope>
    <source>
        <strain evidence="10">GT-2023</strain>
        <tissue evidence="10">Liver</tissue>
    </source>
</reference>
<dbReference type="PROSITE" id="PS50071">
    <property type="entry name" value="HOMEOBOX_2"/>
    <property type="match status" value="1"/>
</dbReference>
<evidence type="ECO:0000259" key="9">
    <source>
        <dbReference type="PROSITE" id="PS50206"/>
    </source>
</evidence>
<dbReference type="Gene3D" id="1.10.10.60">
    <property type="entry name" value="Homeodomain-like"/>
    <property type="match status" value="1"/>
</dbReference>
<feature type="compositionally biased region" description="Basic and acidic residues" evidence="7">
    <location>
        <begin position="316"/>
        <end position="331"/>
    </location>
</feature>
<dbReference type="InterPro" id="IPR020479">
    <property type="entry name" value="HD_metazoa"/>
</dbReference>
<dbReference type="PRINTS" id="PR00024">
    <property type="entry name" value="HOMEOBOX"/>
</dbReference>
<dbReference type="CDD" id="cd00086">
    <property type="entry name" value="homeodomain"/>
    <property type="match status" value="1"/>
</dbReference>
<dbReference type="PROSITE" id="PS50206">
    <property type="entry name" value="RHODANESE_3"/>
    <property type="match status" value="1"/>
</dbReference>
<dbReference type="PROSITE" id="PS00027">
    <property type="entry name" value="HOMEOBOX_1"/>
    <property type="match status" value="1"/>
</dbReference>
<evidence type="ECO:0000256" key="1">
    <source>
        <dbReference type="ARBA" id="ARBA00004123"/>
    </source>
</evidence>
<evidence type="ECO:0000256" key="4">
    <source>
        <dbReference type="ARBA" id="ARBA00023242"/>
    </source>
</evidence>
<dbReference type="InterPro" id="IPR017970">
    <property type="entry name" value="Homeobox_CS"/>
</dbReference>
<keyword evidence="3 5" id="KW-0371">Homeobox</keyword>
<evidence type="ECO:0000256" key="6">
    <source>
        <dbReference type="RuleBase" id="RU000682"/>
    </source>
</evidence>
<keyword evidence="4 5" id="KW-0539">Nucleus</keyword>
<dbReference type="InterPro" id="IPR001763">
    <property type="entry name" value="Rhodanese-like_dom"/>
</dbReference>
<comment type="subcellular location">
    <subcellularLocation>
        <location evidence="1 5 6">Nucleus</location>
    </subcellularLocation>
</comment>
<protein>
    <recommendedName>
        <fullName evidence="12">NK3 homeobox 2</fullName>
    </recommendedName>
</protein>
<sequence>MAFQVVGCLCLGRSQVALEAQSVSAACSLPSLVCGSLWSGVRHTLSISQHSHLSRVCVGLVSANEGFFRFHGNKHLASPCFFLVVCLLVFREEPLSEAMRDRGERIWTRWGFKSPHMSLIWQENNRRAFILACRRPGFSSARVWSSLSLQRVTDIFSLKGSVSPRVRKGLTAVWLANGSASRGQSQPQVKWIVALCVHSHSRLGDVDAHPPKLPLRGPRCERAAATGLDLERATQSLCNRQCLFVLKMAVRSNSLMPFSIQAILNRKEESRHLNELDVCFSKSACWKIFDEMDAPDRSDEREHKNYDSDSGLSEDNDAKAQSDAKPEKDADLADETDQESTAAEHCKGLSDCVSDCNAGEEKSSDQPKQRKKRSRAAFSHAQVFELERRFNHQRYLSGPERADLAASLKLTETQVKIWFQNRRYKTKRRQMAADLLASAPAAKKVAVKVLVRDDRRQYSPGELLRPSLLSLQPSYYYPYTYCLPAWSLSSSSCTGNQAGGDVKLLCESYEEDEDELSFAGHSSRRICFDGSRAVSVRTCASFLLNLSVPARLFRHRIIANPADKVAVKESLDA</sequence>
<proteinExistence type="predicted"/>
<dbReference type="PANTHER" id="PTHR24340">
    <property type="entry name" value="HOMEOBOX PROTEIN NKX"/>
    <property type="match status" value="1"/>
</dbReference>
<dbReference type="SMART" id="SM00389">
    <property type="entry name" value="HOX"/>
    <property type="match status" value="1"/>
</dbReference>
<dbReference type="InterPro" id="IPR009057">
    <property type="entry name" value="Homeodomain-like_sf"/>
</dbReference>
<accession>A0ABR3MD58</accession>
<name>A0ABR3MD58_9TELE</name>
<dbReference type="PANTHER" id="PTHR24340:SF34">
    <property type="entry name" value="HOMEOBOX PROTEIN NKX-3.2"/>
    <property type="match status" value="1"/>
</dbReference>
<evidence type="ECO:0000259" key="8">
    <source>
        <dbReference type="PROSITE" id="PS50071"/>
    </source>
</evidence>
<feature type="region of interest" description="Disordered" evidence="7">
    <location>
        <begin position="296"/>
        <end position="343"/>
    </location>
</feature>
<feature type="region of interest" description="Disordered" evidence="7">
    <location>
        <begin position="357"/>
        <end position="376"/>
    </location>
</feature>
<dbReference type="Pfam" id="PF00046">
    <property type="entry name" value="Homeodomain"/>
    <property type="match status" value="1"/>
</dbReference>
<feature type="domain" description="Rhodanese" evidence="9">
    <location>
        <begin position="124"/>
        <end position="174"/>
    </location>
</feature>
<comment type="caution">
    <text evidence="10">The sequence shown here is derived from an EMBL/GenBank/DDBJ whole genome shotgun (WGS) entry which is preliminary data.</text>
</comment>
<keyword evidence="2 5" id="KW-0238">DNA-binding</keyword>
<dbReference type="InterPro" id="IPR050394">
    <property type="entry name" value="Homeobox_NK-like"/>
</dbReference>
<feature type="compositionally biased region" description="Basic and acidic residues" evidence="7">
    <location>
        <begin position="359"/>
        <end position="368"/>
    </location>
</feature>
<evidence type="ECO:0000313" key="11">
    <source>
        <dbReference type="Proteomes" id="UP001558613"/>
    </source>
</evidence>
<organism evidence="10 11">
    <name type="scientific">Cirrhinus molitorella</name>
    <name type="common">mud carp</name>
    <dbReference type="NCBI Taxonomy" id="172907"/>
    <lineage>
        <taxon>Eukaryota</taxon>
        <taxon>Metazoa</taxon>
        <taxon>Chordata</taxon>
        <taxon>Craniata</taxon>
        <taxon>Vertebrata</taxon>
        <taxon>Euteleostomi</taxon>
        <taxon>Actinopterygii</taxon>
        <taxon>Neopterygii</taxon>
        <taxon>Teleostei</taxon>
        <taxon>Ostariophysi</taxon>
        <taxon>Cypriniformes</taxon>
        <taxon>Cyprinidae</taxon>
        <taxon>Labeoninae</taxon>
        <taxon>Labeonini</taxon>
        <taxon>Cirrhinus</taxon>
    </lineage>
</organism>
<dbReference type="InterPro" id="IPR001356">
    <property type="entry name" value="HD"/>
</dbReference>
<evidence type="ECO:0008006" key="12">
    <source>
        <dbReference type="Google" id="ProtNLM"/>
    </source>
</evidence>
<feature type="compositionally biased region" description="Basic and acidic residues" evidence="7">
    <location>
        <begin position="296"/>
        <end position="307"/>
    </location>
</feature>
<evidence type="ECO:0000313" key="10">
    <source>
        <dbReference type="EMBL" id="KAL1262246.1"/>
    </source>
</evidence>
<dbReference type="Proteomes" id="UP001558613">
    <property type="component" value="Unassembled WGS sequence"/>
</dbReference>
<dbReference type="SUPFAM" id="SSF46689">
    <property type="entry name" value="Homeodomain-like"/>
    <property type="match status" value="1"/>
</dbReference>
<feature type="DNA-binding region" description="Homeobox" evidence="5">
    <location>
        <begin position="371"/>
        <end position="430"/>
    </location>
</feature>
<evidence type="ECO:0000256" key="7">
    <source>
        <dbReference type="SAM" id="MobiDB-lite"/>
    </source>
</evidence>
<gene>
    <name evidence="10" type="ORF">QQF64_007511</name>
</gene>
<evidence type="ECO:0000256" key="2">
    <source>
        <dbReference type="ARBA" id="ARBA00023125"/>
    </source>
</evidence>
<feature type="domain" description="Homeobox" evidence="8">
    <location>
        <begin position="369"/>
        <end position="429"/>
    </location>
</feature>
<evidence type="ECO:0000256" key="5">
    <source>
        <dbReference type="PROSITE-ProRule" id="PRU00108"/>
    </source>
</evidence>
<evidence type="ECO:0000256" key="3">
    <source>
        <dbReference type="ARBA" id="ARBA00023155"/>
    </source>
</evidence>
<keyword evidence="11" id="KW-1185">Reference proteome</keyword>